<evidence type="ECO:0000313" key="1">
    <source>
        <dbReference type="EMBL" id="GAP27835.1"/>
    </source>
</evidence>
<keyword evidence="2" id="KW-1185">Reference proteome</keyword>
<dbReference type="AlphaFoldDB" id="A0ABC9YR74"/>
<sequence>DTRPMTIHQAAETVFAGTAAALTACADDKGTQYKMPLPVITTDETHDFYRSDGSAIPLVISAPDHGNEYIVGKDLHPGTFRASKPLLHRDVTWDRSCPLSITHQDGSRSNHNGLASGGESLTLTLRLGDRVTNIGQCDWKPAD</sequence>
<proteinExistence type="predicted"/>
<dbReference type="RefSeq" id="WP_036551942.1">
    <property type="nucleotide sequence ID" value="NZ_BAWD02000019.1"/>
</dbReference>
<accession>A0ABC9YR74</accession>
<dbReference type="Proteomes" id="UP000037179">
    <property type="component" value="Unassembled WGS sequence"/>
</dbReference>
<reference evidence="2" key="1">
    <citation type="submission" date="2015-07" db="EMBL/GenBank/DDBJ databases">
        <title>Nocardia seriolae U-1 whole genome shotgun sequence.</title>
        <authorList>
            <person name="Imajoh M."/>
            <person name="Fukumoto Y."/>
            <person name="Sukeda M."/>
            <person name="Yamane J."/>
            <person name="Yamasaki K."/>
            <person name="Shimizu M."/>
            <person name="Ohnishi K."/>
            <person name="Oshima S."/>
        </authorList>
    </citation>
    <scope>NUCLEOTIDE SEQUENCE [LARGE SCALE GENOMIC DNA]</scope>
    <source>
        <strain evidence="2">U-1</strain>
    </source>
</reference>
<gene>
    <name evidence="1" type="ORF">NSK11_contig00023-0084</name>
</gene>
<name>A0ABC9YR74_9NOCA</name>
<evidence type="ECO:0000313" key="2">
    <source>
        <dbReference type="Proteomes" id="UP000037179"/>
    </source>
</evidence>
<reference evidence="1 2" key="2">
    <citation type="journal article" date="2016" name="Genome Announc.">
        <title>Draft Genome Sequence of Erythromycin- and Oxytetracycline-Sensitive Nocardia seriolae Strain U-1 (NBRC 110359).</title>
        <authorList>
            <person name="Imajoh M."/>
            <person name="Sukeda M."/>
            <person name="Shimizu M."/>
            <person name="Yamane J."/>
            <person name="Ohnishi K."/>
            <person name="Oshima S."/>
        </authorList>
    </citation>
    <scope>NUCLEOTIDE SEQUENCE [LARGE SCALE GENOMIC DNA]</scope>
    <source>
        <strain evidence="1 2">U-1</strain>
    </source>
</reference>
<protein>
    <submittedName>
        <fullName evidence="1">Uncharacterized protein</fullName>
    </submittedName>
</protein>
<feature type="non-terminal residue" evidence="1">
    <location>
        <position position="1"/>
    </location>
</feature>
<organism evidence="1 2">
    <name type="scientific">Nocardia seriolae</name>
    <dbReference type="NCBI Taxonomy" id="37332"/>
    <lineage>
        <taxon>Bacteria</taxon>
        <taxon>Bacillati</taxon>
        <taxon>Actinomycetota</taxon>
        <taxon>Actinomycetes</taxon>
        <taxon>Mycobacteriales</taxon>
        <taxon>Nocardiaceae</taxon>
        <taxon>Nocardia</taxon>
    </lineage>
</organism>
<comment type="caution">
    <text evidence="1">The sequence shown here is derived from an EMBL/GenBank/DDBJ whole genome shotgun (WGS) entry which is preliminary data.</text>
</comment>
<dbReference type="EMBL" id="BBYQ01000023">
    <property type="protein sequence ID" value="GAP27835.1"/>
    <property type="molecule type" value="Genomic_DNA"/>
</dbReference>